<gene>
    <name evidence="12" type="ORF">TTRE_0000899001</name>
</gene>
<reference evidence="12" key="1">
    <citation type="submission" date="2014-01" db="EMBL/GenBank/DDBJ databases">
        <authorList>
            <person name="Aslett M."/>
        </authorList>
    </citation>
    <scope>NUCLEOTIDE SEQUENCE</scope>
</reference>
<keyword evidence="8" id="KW-0325">Glycoprotein</keyword>
<evidence type="ECO:0000256" key="10">
    <source>
        <dbReference type="ARBA" id="ARBA00023303"/>
    </source>
</evidence>
<comment type="subcellular location">
    <subcellularLocation>
        <location evidence="1">Membrane</location>
        <topology evidence="1">Multi-pass membrane protein</topology>
    </subcellularLocation>
</comment>
<keyword evidence="10" id="KW-0407">Ion channel</keyword>
<name>A0A077ZJM9_TRITR</name>
<keyword evidence="2" id="KW-0813">Transport</keyword>
<proteinExistence type="predicted"/>
<dbReference type="InterPro" id="IPR019594">
    <property type="entry name" value="Glu/Gly-bd"/>
</dbReference>
<dbReference type="EMBL" id="HG807232">
    <property type="protein sequence ID" value="CDW60601.1"/>
    <property type="molecule type" value="Genomic_DNA"/>
</dbReference>
<dbReference type="Proteomes" id="UP000030665">
    <property type="component" value="Unassembled WGS sequence"/>
</dbReference>
<dbReference type="GO" id="GO:0016020">
    <property type="term" value="C:membrane"/>
    <property type="evidence" value="ECO:0007669"/>
    <property type="project" value="UniProtKB-SubCell"/>
</dbReference>
<organism evidence="12 13">
    <name type="scientific">Trichuris trichiura</name>
    <name type="common">Whipworm</name>
    <name type="synonym">Trichocephalus trichiurus</name>
    <dbReference type="NCBI Taxonomy" id="36087"/>
    <lineage>
        <taxon>Eukaryota</taxon>
        <taxon>Metazoa</taxon>
        <taxon>Ecdysozoa</taxon>
        <taxon>Nematoda</taxon>
        <taxon>Enoplea</taxon>
        <taxon>Dorylaimia</taxon>
        <taxon>Trichinellida</taxon>
        <taxon>Trichuridae</taxon>
        <taxon>Trichuris</taxon>
    </lineage>
</organism>
<keyword evidence="5" id="KW-0406">Ion transport</keyword>
<sequence>MWIRPHYVNSMEEIDRIIEWCKQENLDTDLFRMGKELEISFYYRIFSVVAAKHAVPNKDIQLSTLFVRCLSDLQENSTQPAVTELCKKKPEFGPYVKLNNDIFFEDIHLNIYHIFVAPVSKEIYLVAKWNEANGIVIFKKRELFPFEERSSHYRIAGAPFIQIQQDKSGSRRYTGYCMDLIKKISEQLNFTYEVYDVPLVQYKRLYFEKAMKGSKIYGIVPELHEGNANIALANIHPTSAGELLVDFTIPFYEDVGLAALIKISKESNALWQFLLIIEWPVALCTVVSVLISTVLANRLTSRSFLQELDDVEQLFDQNKIHYSVVEGSSSMKYFQRLAEVEKALVE</sequence>
<dbReference type="OrthoDB" id="5984008at2759"/>
<keyword evidence="13" id="KW-1185">Reference proteome</keyword>
<evidence type="ECO:0000256" key="1">
    <source>
        <dbReference type="ARBA" id="ARBA00004141"/>
    </source>
</evidence>
<keyword evidence="9" id="KW-1071">Ligand-gated ion channel</keyword>
<feature type="domain" description="Ionotropic glutamate receptor L-glutamate and glycine-binding" evidence="11">
    <location>
        <begin position="159"/>
        <end position="225"/>
    </location>
</feature>
<evidence type="ECO:0000256" key="3">
    <source>
        <dbReference type="ARBA" id="ARBA00022692"/>
    </source>
</evidence>
<evidence type="ECO:0000313" key="13">
    <source>
        <dbReference type="Proteomes" id="UP000030665"/>
    </source>
</evidence>
<evidence type="ECO:0000256" key="8">
    <source>
        <dbReference type="ARBA" id="ARBA00023180"/>
    </source>
</evidence>
<dbReference type="PANTHER" id="PTHR18966">
    <property type="entry name" value="IONOTROPIC GLUTAMATE RECEPTOR"/>
    <property type="match status" value="1"/>
</dbReference>
<dbReference type="Pfam" id="PF10613">
    <property type="entry name" value="Lig_chan-Glu_bd"/>
    <property type="match status" value="1"/>
</dbReference>
<protein>
    <submittedName>
        <fullName evidence="12">Lig chan-Glu bd domain containing protein</fullName>
    </submittedName>
</protein>
<dbReference type="SUPFAM" id="SSF53850">
    <property type="entry name" value="Periplasmic binding protein-like II"/>
    <property type="match status" value="1"/>
</dbReference>
<evidence type="ECO:0000256" key="6">
    <source>
        <dbReference type="ARBA" id="ARBA00023136"/>
    </source>
</evidence>
<keyword evidence="4" id="KW-1133">Transmembrane helix</keyword>
<keyword evidence="7" id="KW-0675">Receptor</keyword>
<evidence type="ECO:0000256" key="7">
    <source>
        <dbReference type="ARBA" id="ARBA00023170"/>
    </source>
</evidence>
<evidence type="ECO:0000256" key="2">
    <source>
        <dbReference type="ARBA" id="ARBA00022448"/>
    </source>
</evidence>
<keyword evidence="6" id="KW-0472">Membrane</keyword>
<evidence type="ECO:0000313" key="12">
    <source>
        <dbReference type="EMBL" id="CDW60601.1"/>
    </source>
</evidence>
<dbReference type="STRING" id="36087.A0A077ZJM9"/>
<evidence type="ECO:0000259" key="11">
    <source>
        <dbReference type="SMART" id="SM00918"/>
    </source>
</evidence>
<evidence type="ECO:0000256" key="5">
    <source>
        <dbReference type="ARBA" id="ARBA00023065"/>
    </source>
</evidence>
<dbReference type="GO" id="GO:0015276">
    <property type="term" value="F:ligand-gated monoatomic ion channel activity"/>
    <property type="evidence" value="ECO:0007669"/>
    <property type="project" value="InterPro"/>
</dbReference>
<reference evidence="12" key="2">
    <citation type="submission" date="2014-03" db="EMBL/GenBank/DDBJ databases">
        <title>The whipworm genome and dual-species transcriptomics of an intimate host-pathogen interaction.</title>
        <authorList>
            <person name="Foth B.J."/>
            <person name="Tsai I.J."/>
            <person name="Reid A.J."/>
            <person name="Bancroft A.J."/>
            <person name="Nichol S."/>
            <person name="Tracey A."/>
            <person name="Holroyd N."/>
            <person name="Cotton J.A."/>
            <person name="Stanley E.J."/>
            <person name="Zarowiecki M."/>
            <person name="Liu J.Z."/>
            <person name="Huckvale T."/>
            <person name="Cooper P.J."/>
            <person name="Grencis R.K."/>
            <person name="Berriman M."/>
        </authorList>
    </citation>
    <scope>NUCLEOTIDE SEQUENCE [LARGE SCALE GENOMIC DNA]</scope>
</reference>
<evidence type="ECO:0000256" key="9">
    <source>
        <dbReference type="ARBA" id="ARBA00023286"/>
    </source>
</evidence>
<evidence type="ECO:0000256" key="4">
    <source>
        <dbReference type="ARBA" id="ARBA00022989"/>
    </source>
</evidence>
<dbReference type="AlphaFoldDB" id="A0A077ZJM9"/>
<keyword evidence="3" id="KW-0812">Transmembrane</keyword>
<dbReference type="InterPro" id="IPR015683">
    <property type="entry name" value="Ionotropic_Glu_rcpt"/>
</dbReference>
<accession>A0A077ZJM9</accession>
<dbReference type="SMART" id="SM00918">
    <property type="entry name" value="Lig_chan-Glu_bd"/>
    <property type="match status" value="1"/>
</dbReference>
<dbReference type="Gene3D" id="3.40.190.10">
    <property type="entry name" value="Periplasmic binding protein-like II"/>
    <property type="match status" value="2"/>
</dbReference>